<organism evidence="6 7">
    <name type="scientific">Winogradskyella ouciana</name>
    <dbReference type="NCBI Taxonomy" id="2608631"/>
    <lineage>
        <taxon>Bacteria</taxon>
        <taxon>Pseudomonadati</taxon>
        <taxon>Bacteroidota</taxon>
        <taxon>Flavobacteriia</taxon>
        <taxon>Flavobacteriales</taxon>
        <taxon>Flavobacteriaceae</taxon>
        <taxon>Winogradskyella</taxon>
    </lineage>
</organism>
<dbReference type="SUPFAM" id="SSF53187">
    <property type="entry name" value="Zn-dependent exopeptidases"/>
    <property type="match status" value="1"/>
</dbReference>
<evidence type="ECO:0000313" key="7">
    <source>
        <dbReference type="Proteomes" id="UP000447545"/>
    </source>
</evidence>
<keyword evidence="3" id="KW-0378">Hydrolase</keyword>
<dbReference type="GO" id="GO:0030288">
    <property type="term" value="C:outer membrane-bounded periplasmic space"/>
    <property type="evidence" value="ECO:0007669"/>
    <property type="project" value="TreeGrafter"/>
</dbReference>
<dbReference type="GO" id="GO:0008745">
    <property type="term" value="F:N-acetylmuramoyl-L-alanine amidase activity"/>
    <property type="evidence" value="ECO:0007669"/>
    <property type="project" value="UniProtKB-EC"/>
</dbReference>
<comment type="caution">
    <text evidence="6">The sequence shown here is derived from an EMBL/GenBank/DDBJ whole genome shotgun (WGS) entry which is preliminary data.</text>
</comment>
<accession>A0A7K1G920</accession>
<dbReference type="EC" id="3.5.1.28" evidence="2"/>
<dbReference type="InterPro" id="IPR050695">
    <property type="entry name" value="N-acetylmuramoyl_amidase_3"/>
</dbReference>
<dbReference type="RefSeq" id="WP_155087601.1">
    <property type="nucleotide sequence ID" value="NZ_WJYA01000002.1"/>
</dbReference>
<name>A0A7K1G920_9FLAO</name>
<evidence type="ECO:0000256" key="2">
    <source>
        <dbReference type="ARBA" id="ARBA00011901"/>
    </source>
</evidence>
<keyword evidence="7" id="KW-1185">Reference proteome</keyword>
<dbReference type="SMART" id="SM00646">
    <property type="entry name" value="Ami_3"/>
    <property type="match status" value="1"/>
</dbReference>
<dbReference type="EMBL" id="WJYA01000002">
    <property type="protein sequence ID" value="MTE25770.1"/>
    <property type="molecule type" value="Genomic_DNA"/>
</dbReference>
<evidence type="ECO:0000256" key="3">
    <source>
        <dbReference type="ARBA" id="ARBA00022801"/>
    </source>
</evidence>
<feature type="signal peptide" evidence="4">
    <location>
        <begin position="1"/>
        <end position="28"/>
    </location>
</feature>
<dbReference type="FunFam" id="3.40.630.40:FF:000005">
    <property type="entry name" value="N-acetylmuramoyl-L-alanine amidase (AmiA)"/>
    <property type="match status" value="1"/>
</dbReference>
<comment type="catalytic activity">
    <reaction evidence="1">
        <text>Hydrolyzes the link between N-acetylmuramoyl residues and L-amino acid residues in certain cell-wall glycopeptides.</text>
        <dbReference type="EC" id="3.5.1.28"/>
    </reaction>
</comment>
<dbReference type="Gene3D" id="3.40.630.40">
    <property type="entry name" value="Zn-dependent exopeptidases"/>
    <property type="match status" value="1"/>
</dbReference>
<dbReference type="CDD" id="cd02696">
    <property type="entry name" value="MurNAc-LAA"/>
    <property type="match status" value="1"/>
</dbReference>
<dbReference type="PANTHER" id="PTHR30404">
    <property type="entry name" value="N-ACETYLMURAMOYL-L-ALANINE AMIDASE"/>
    <property type="match status" value="1"/>
</dbReference>
<keyword evidence="4" id="KW-0732">Signal</keyword>
<dbReference type="Pfam" id="PF01520">
    <property type="entry name" value="Amidase_3"/>
    <property type="match status" value="1"/>
</dbReference>
<evidence type="ECO:0000256" key="1">
    <source>
        <dbReference type="ARBA" id="ARBA00001561"/>
    </source>
</evidence>
<protein>
    <recommendedName>
        <fullName evidence="2">N-acetylmuramoyl-L-alanine amidase</fullName>
        <ecNumber evidence="2">3.5.1.28</ecNumber>
    </recommendedName>
</protein>
<sequence length="372" mass="41545">MQTKRKYIIVSLVLTFITSLTCFVPLQAQEDKFVVVLDAGHGGHDPGRPTKNGYKEKDIALKIVLKIGEELEKNPDFKVIYTRKTDVFVTLRNRAKIANKADADLFVSVHCNAHHSQAYGTETFVLGAKNSERNMAVAKAENEVIFLEDNYEEHYAGYDPSSPESTIAIGIEQEVYVEQSINLARKVEDNFSGKLKRKSRGIKQASLWVMHNTYMPSVLIETGFITNKNEGAYLNSSKGQTAIANAIRDAIIAYKKELDQNVGSSILDASQETVEALEDIPLIYEDIIFKVQIAASSRDLEPKSYNFKGLSDLSKEKVGKLYKYFYGSTSDFNKAKRLQEEAKTKGYSSSFVVAFKDGKQIDVSEALKSATN</sequence>
<dbReference type="Proteomes" id="UP000447545">
    <property type="component" value="Unassembled WGS sequence"/>
</dbReference>
<dbReference type="PANTHER" id="PTHR30404:SF0">
    <property type="entry name" value="N-ACETYLMURAMOYL-L-ALANINE AMIDASE AMIC"/>
    <property type="match status" value="1"/>
</dbReference>
<evidence type="ECO:0000313" key="6">
    <source>
        <dbReference type="EMBL" id="MTE25770.1"/>
    </source>
</evidence>
<dbReference type="InterPro" id="IPR002508">
    <property type="entry name" value="MurNAc-LAA_cat"/>
</dbReference>
<proteinExistence type="predicted"/>
<feature type="domain" description="MurNAc-LAA" evidence="5">
    <location>
        <begin position="95"/>
        <end position="252"/>
    </location>
</feature>
<evidence type="ECO:0000259" key="5">
    <source>
        <dbReference type="SMART" id="SM00646"/>
    </source>
</evidence>
<dbReference type="AlphaFoldDB" id="A0A7K1G920"/>
<dbReference type="GO" id="GO:0009253">
    <property type="term" value="P:peptidoglycan catabolic process"/>
    <property type="evidence" value="ECO:0007669"/>
    <property type="project" value="InterPro"/>
</dbReference>
<evidence type="ECO:0000256" key="4">
    <source>
        <dbReference type="SAM" id="SignalP"/>
    </source>
</evidence>
<gene>
    <name evidence="6" type="ORF">F1003_02395</name>
</gene>
<reference evidence="6 7" key="1">
    <citation type="submission" date="2019-11" db="EMBL/GenBank/DDBJ databases">
        <title>Winogradskyella ouciana sp. nov., isolated from the hadal seawater of the Mariana Trench.</title>
        <authorList>
            <person name="Liu R."/>
        </authorList>
    </citation>
    <scope>NUCLEOTIDE SEQUENCE [LARGE SCALE GENOMIC DNA]</scope>
    <source>
        <strain evidence="6 7">ZXX205</strain>
    </source>
</reference>
<feature type="chain" id="PRO_5029789986" description="N-acetylmuramoyl-L-alanine amidase" evidence="4">
    <location>
        <begin position="29"/>
        <end position="372"/>
    </location>
</feature>